<evidence type="ECO:0000256" key="2">
    <source>
        <dbReference type="ARBA" id="ARBA00002681"/>
    </source>
</evidence>
<dbReference type="GO" id="GO:0017057">
    <property type="term" value="F:6-phosphogluconolactonase activity"/>
    <property type="evidence" value="ECO:0007669"/>
    <property type="project" value="UniProtKB-UniRule"/>
</dbReference>
<dbReference type="EMBL" id="CM001475">
    <property type="protein sequence ID" value="EIC31589.1"/>
    <property type="molecule type" value="Genomic_DNA"/>
</dbReference>
<dbReference type="InterPro" id="IPR005900">
    <property type="entry name" value="6-phosphogluconolactonase_DevB"/>
</dbReference>
<dbReference type="GO" id="GO:0005975">
    <property type="term" value="P:carbohydrate metabolic process"/>
    <property type="evidence" value="ECO:0007669"/>
    <property type="project" value="UniProtKB-UniRule"/>
</dbReference>
<keyword evidence="10" id="KW-1185">Reference proteome</keyword>
<comment type="similarity">
    <text evidence="4 7">Belongs to the glucosamine/galactosamine-6-phosphate isomerase family. 6-phosphogluconolactonase subfamily.</text>
</comment>
<dbReference type="EC" id="3.1.1.31" evidence="5 7"/>
<keyword evidence="7" id="KW-0378">Hydrolase</keyword>
<protein>
    <recommendedName>
        <fullName evidence="6 7">6-phosphogluconolactonase</fullName>
        <shortName evidence="7">6PGL</shortName>
        <ecNumber evidence="5 7">3.1.1.31</ecNumber>
    </recommendedName>
</protein>
<proteinExistence type="inferred from homology"/>
<dbReference type="Proteomes" id="UP000005090">
    <property type="component" value="Chromosome"/>
</dbReference>
<evidence type="ECO:0000256" key="3">
    <source>
        <dbReference type="ARBA" id="ARBA00004961"/>
    </source>
</evidence>
<organism evidence="9 10">
    <name type="scientific">Methylomicrobium album BG8</name>
    <dbReference type="NCBI Taxonomy" id="686340"/>
    <lineage>
        <taxon>Bacteria</taxon>
        <taxon>Pseudomonadati</taxon>
        <taxon>Pseudomonadota</taxon>
        <taxon>Gammaproteobacteria</taxon>
        <taxon>Methylococcales</taxon>
        <taxon>Methylococcaceae</taxon>
        <taxon>Methylomicrobium</taxon>
    </lineage>
</organism>
<evidence type="ECO:0000313" key="10">
    <source>
        <dbReference type="Proteomes" id="UP000005090"/>
    </source>
</evidence>
<dbReference type="eggNOG" id="COG0363">
    <property type="taxonomic scope" value="Bacteria"/>
</dbReference>
<evidence type="ECO:0000256" key="7">
    <source>
        <dbReference type="RuleBase" id="RU365095"/>
    </source>
</evidence>
<dbReference type="AlphaFoldDB" id="H8GJR0"/>
<evidence type="ECO:0000259" key="8">
    <source>
        <dbReference type="Pfam" id="PF01182"/>
    </source>
</evidence>
<evidence type="ECO:0000256" key="5">
    <source>
        <dbReference type="ARBA" id="ARBA00013198"/>
    </source>
</evidence>
<dbReference type="PANTHER" id="PTHR11054">
    <property type="entry name" value="6-PHOSPHOGLUCONOLACTONASE"/>
    <property type="match status" value="1"/>
</dbReference>
<evidence type="ECO:0000256" key="4">
    <source>
        <dbReference type="ARBA" id="ARBA00010662"/>
    </source>
</evidence>
<comment type="catalytic activity">
    <reaction evidence="1 7">
        <text>6-phospho-D-glucono-1,5-lactone + H2O = 6-phospho-D-gluconate + H(+)</text>
        <dbReference type="Rhea" id="RHEA:12556"/>
        <dbReference type="ChEBI" id="CHEBI:15377"/>
        <dbReference type="ChEBI" id="CHEBI:15378"/>
        <dbReference type="ChEBI" id="CHEBI:57955"/>
        <dbReference type="ChEBI" id="CHEBI:58759"/>
        <dbReference type="EC" id="3.1.1.31"/>
    </reaction>
</comment>
<accession>H8GJR0</accession>
<dbReference type="InterPro" id="IPR037171">
    <property type="entry name" value="NagB/RpiA_transferase-like"/>
</dbReference>
<dbReference type="HOGENOM" id="CLU_053947_2_0_6"/>
<name>H8GJR0_METAL</name>
<evidence type="ECO:0000256" key="6">
    <source>
        <dbReference type="ARBA" id="ARBA00020337"/>
    </source>
</evidence>
<dbReference type="PANTHER" id="PTHR11054:SF0">
    <property type="entry name" value="6-PHOSPHOGLUCONOLACTONASE"/>
    <property type="match status" value="1"/>
</dbReference>
<evidence type="ECO:0000256" key="1">
    <source>
        <dbReference type="ARBA" id="ARBA00000832"/>
    </source>
</evidence>
<gene>
    <name evidence="7" type="primary">pgl</name>
    <name evidence="9" type="ORF">Metal_3958</name>
</gene>
<sequence length="227" mass="24876">MQKNVLWRTFSTADQVAEAASEQILKTAEEAIAERGRFKLVLAGGTTPEKAYRLLAKAETDWSKWHIYYGDERCLPSDHPDRNSRMAAKAWLAQVPIPVAQIFTIPAELGPEAGALQYRQAVADALPFDLVLLGMGEDGHTASLFPGHVHNRDELTHAVYNSPKPPPERVSISAKALSDTRRLIFLVTGKSKQEPVRQWQGGADLPVAAIEPGCPVEIYIDSDALPG</sequence>
<comment type="pathway">
    <text evidence="3 7">Carbohydrate degradation; pentose phosphate pathway; D-ribulose 5-phosphate from D-glucose 6-phosphate (oxidative stage): step 2/3.</text>
</comment>
<evidence type="ECO:0000313" key="9">
    <source>
        <dbReference type="EMBL" id="EIC31589.1"/>
    </source>
</evidence>
<dbReference type="Pfam" id="PF01182">
    <property type="entry name" value="Glucosamine_iso"/>
    <property type="match status" value="1"/>
</dbReference>
<dbReference type="UniPathway" id="UPA00115">
    <property type="reaction ID" value="UER00409"/>
</dbReference>
<dbReference type="NCBIfam" id="TIGR01198">
    <property type="entry name" value="pgl"/>
    <property type="match status" value="1"/>
</dbReference>
<dbReference type="InterPro" id="IPR006148">
    <property type="entry name" value="Glc/Gal-6P_isomerase"/>
</dbReference>
<dbReference type="RefSeq" id="WP_005375047.1">
    <property type="nucleotide sequence ID" value="NZ_CM001475.1"/>
</dbReference>
<dbReference type="STRING" id="686340.Metal_3958"/>
<dbReference type="GO" id="GO:0006098">
    <property type="term" value="P:pentose-phosphate shunt"/>
    <property type="evidence" value="ECO:0007669"/>
    <property type="project" value="UniProtKB-UniPathway"/>
</dbReference>
<dbReference type="InterPro" id="IPR039104">
    <property type="entry name" value="6PGL"/>
</dbReference>
<reference evidence="9 10" key="1">
    <citation type="journal article" date="2013" name="Genome Announc.">
        <title>Genome Sequence of the Obligate Gammaproteobacterial Methanotroph Methylomicrobium album Strain BG8.</title>
        <authorList>
            <person name="Kits K.D."/>
            <person name="Kalyuzhnaya M.G."/>
            <person name="Klotz M.G."/>
            <person name="Jetten M.S."/>
            <person name="Op den Camp H.J."/>
            <person name="Vuilleumier S."/>
            <person name="Bringel F."/>
            <person name="Dispirito A.A."/>
            <person name="Murrell J.C."/>
            <person name="Bruce D."/>
            <person name="Cheng J.F."/>
            <person name="Copeland A."/>
            <person name="Goodwin L."/>
            <person name="Hauser L."/>
            <person name="Lajus A."/>
            <person name="Land M.L."/>
            <person name="Lapidus A."/>
            <person name="Lucas S."/>
            <person name="Medigue C."/>
            <person name="Pitluck S."/>
            <person name="Woyke T."/>
            <person name="Zeytun A."/>
            <person name="Stein L.Y."/>
        </authorList>
    </citation>
    <scope>NUCLEOTIDE SEQUENCE [LARGE SCALE GENOMIC DNA]</scope>
    <source>
        <strain evidence="9 10">BG8</strain>
    </source>
</reference>
<comment type="function">
    <text evidence="2 7">Hydrolysis of 6-phosphogluconolactone to 6-phosphogluconate.</text>
</comment>
<feature type="domain" description="Glucosamine/galactosamine-6-phosphate isomerase" evidence="8">
    <location>
        <begin position="12"/>
        <end position="213"/>
    </location>
</feature>
<dbReference type="SUPFAM" id="SSF100950">
    <property type="entry name" value="NagB/RpiA/CoA transferase-like"/>
    <property type="match status" value="1"/>
</dbReference>
<dbReference type="CDD" id="cd01400">
    <property type="entry name" value="6PGL"/>
    <property type="match status" value="1"/>
</dbReference>
<dbReference type="Gene3D" id="3.40.50.1360">
    <property type="match status" value="1"/>
</dbReference>